<dbReference type="GO" id="GO:0005737">
    <property type="term" value="C:cytoplasm"/>
    <property type="evidence" value="ECO:0007669"/>
    <property type="project" value="TreeGrafter"/>
</dbReference>
<dbReference type="GO" id="GO:0070475">
    <property type="term" value="P:rRNA base methylation"/>
    <property type="evidence" value="ECO:0007669"/>
    <property type="project" value="InterPro"/>
</dbReference>
<dbReference type="GeneID" id="105175009"/>
<keyword evidence="2" id="KW-1185">Reference proteome</keyword>
<gene>
    <name evidence="3" type="primary">LOC105175009</name>
</gene>
<protein>
    <submittedName>
        <fullName evidence="3">Heavy metal-associated isoprenylated plant protein 41</fullName>
    </submittedName>
</protein>
<evidence type="ECO:0000313" key="3">
    <source>
        <dbReference type="RefSeq" id="XP_011095604.1"/>
    </source>
</evidence>
<dbReference type="RefSeq" id="XP_011095604.1">
    <property type="nucleotide sequence ID" value="XM_011097302.2"/>
</dbReference>
<name>A0A6I9UCD1_SESIN</name>
<evidence type="ECO:0000259" key="1">
    <source>
        <dbReference type="Pfam" id="PF10354"/>
    </source>
</evidence>
<dbReference type="OrthoDB" id="273345at2759"/>
<dbReference type="AlphaFoldDB" id="A0A6I9UCD1"/>
<dbReference type="PANTHER" id="PTHR11538">
    <property type="entry name" value="PHENYLALANYL-TRNA SYNTHETASE"/>
    <property type="match status" value="1"/>
</dbReference>
<evidence type="ECO:0000313" key="2">
    <source>
        <dbReference type="Proteomes" id="UP000504604"/>
    </source>
</evidence>
<dbReference type="InterPro" id="IPR019446">
    <property type="entry name" value="BMT5-like"/>
</dbReference>
<dbReference type="GO" id="GO:0070042">
    <property type="term" value="F:rRNA (uridine-N3-)-methyltransferase activity"/>
    <property type="evidence" value="ECO:0007669"/>
    <property type="project" value="InterPro"/>
</dbReference>
<dbReference type="Proteomes" id="UP000504604">
    <property type="component" value="Linkage group LG12"/>
</dbReference>
<organism evidence="2 3">
    <name type="scientific">Sesamum indicum</name>
    <name type="common">Oriental sesame</name>
    <name type="synonym">Sesamum orientale</name>
    <dbReference type="NCBI Taxonomy" id="4182"/>
    <lineage>
        <taxon>Eukaryota</taxon>
        <taxon>Viridiplantae</taxon>
        <taxon>Streptophyta</taxon>
        <taxon>Embryophyta</taxon>
        <taxon>Tracheophyta</taxon>
        <taxon>Spermatophyta</taxon>
        <taxon>Magnoliopsida</taxon>
        <taxon>eudicotyledons</taxon>
        <taxon>Gunneridae</taxon>
        <taxon>Pentapetalae</taxon>
        <taxon>asterids</taxon>
        <taxon>lamiids</taxon>
        <taxon>Lamiales</taxon>
        <taxon>Pedaliaceae</taxon>
        <taxon>Sesamum</taxon>
    </lineage>
</organism>
<dbReference type="Pfam" id="PF10354">
    <property type="entry name" value="BMT5-like"/>
    <property type="match status" value="1"/>
</dbReference>
<feature type="domain" description="25S rRNA (uridine-N(3))-methyltransferase BMT5-like" evidence="1">
    <location>
        <begin position="23"/>
        <end position="188"/>
    </location>
</feature>
<reference evidence="3" key="1">
    <citation type="submission" date="2025-08" db="UniProtKB">
        <authorList>
            <consortium name="RefSeq"/>
        </authorList>
    </citation>
    <scope>IDENTIFICATION</scope>
</reference>
<accession>A0A6I9UCD1</accession>
<dbReference type="KEGG" id="sind:105175009"/>
<dbReference type="InParanoid" id="A0A6I9UCD1"/>
<proteinExistence type="predicted"/>
<sequence length="343" mass="39459">MEVRGREETERWIKHYSSAHSILLVGEGDFSFSLCLAMAFASATNIVATSLDSYDDLIKKYKNAKANLAYLKVLGASLLHGVDATKMRILPVFQWKKFHRIIFNFPHAGFYGREDNPDLITMHRNLVRGFLMNASSMLLPDGEIHVNHKVTAPFGSWNLEDLASEYFLLYVGQDDFRIEDYPGYNNKRGSGFRSDEPFPLGECRTFKFKLWPGVQGFDLIQTMPPEFQVPVKMQQQPVPLVRPSRYNDVHLSNGLRLNIDHKKECHRIFGAYLDHVEQTFGSTSYDVYHSVREALRLGFEMYMAAEPGRPPSGYIGILEELHHLCVLRSQRLRQMLLTLDQQH</sequence>
<dbReference type="PANTHER" id="PTHR11538:SF70">
    <property type="entry name" value="25S RRNA (URIDINE-N(3))-METHYLTRANSFERASE BMT5-LIKE DOMAIN-CONTAINING PROTEIN"/>
    <property type="match status" value="1"/>
</dbReference>